<reference evidence="1" key="1">
    <citation type="submission" date="2024-07" db="EMBL/GenBank/DDBJ databases">
        <authorList>
            <person name="Pedron J."/>
        </authorList>
    </citation>
    <scope>NUCLEOTIDE SEQUENCE</scope>
    <source>
        <strain evidence="1">A642-S2-A17</strain>
    </source>
</reference>
<protein>
    <submittedName>
        <fullName evidence="1">Type II toxin-antitoxin system VapB family antitoxin</fullName>
    </submittedName>
</protein>
<dbReference type="PANTHER" id="PTHR37550:SF3">
    <property type="entry name" value="ANTITOXIN VAPB1"/>
    <property type="match status" value="1"/>
</dbReference>
<dbReference type="Gene3D" id="2.10.260.10">
    <property type="match status" value="1"/>
</dbReference>
<dbReference type="PANTHER" id="PTHR37550">
    <property type="entry name" value="ANTITOXIN VAPB1"/>
    <property type="match status" value="1"/>
</dbReference>
<dbReference type="SUPFAM" id="SSF89447">
    <property type="entry name" value="AbrB/MazE/MraZ-like"/>
    <property type="match status" value="1"/>
</dbReference>
<dbReference type="EMBL" id="CP162411">
    <property type="protein sequence ID" value="XDL13450.1"/>
    <property type="molecule type" value="Genomic_DNA"/>
</dbReference>
<sequence>MEKTTVFKSNRSQAVRLPKAVALPDDVRHVDIVAIGRTRIITPAGESWDSWFDEAGVTPDFMSTREQPDEQIRDDF</sequence>
<dbReference type="InterPro" id="IPR051734">
    <property type="entry name" value="VapB_TA_antitoxins"/>
</dbReference>
<evidence type="ECO:0000313" key="1">
    <source>
        <dbReference type="EMBL" id="XDL13450.1"/>
    </source>
</evidence>
<name>A0AB39ICJ4_9GAMM</name>
<dbReference type="InterPro" id="IPR037914">
    <property type="entry name" value="SpoVT-AbrB_sf"/>
</dbReference>
<proteinExistence type="predicted"/>
<dbReference type="InterPro" id="IPR047976">
    <property type="entry name" value="Anti_VapB2-like"/>
</dbReference>
<dbReference type="NCBIfam" id="NF040493">
    <property type="entry name" value="TA_anti_VapB"/>
    <property type="match status" value="1"/>
</dbReference>
<dbReference type="AlphaFoldDB" id="A0AB39ICJ4"/>
<dbReference type="RefSeq" id="WP_038908604.1">
    <property type="nucleotide sequence ID" value="NZ_CM001972.1"/>
</dbReference>
<organism evidence="1">
    <name type="scientific">Dickeya oryzae</name>
    <dbReference type="NCBI Taxonomy" id="1240404"/>
    <lineage>
        <taxon>Bacteria</taxon>
        <taxon>Pseudomonadati</taxon>
        <taxon>Pseudomonadota</taxon>
        <taxon>Gammaproteobacteria</taxon>
        <taxon>Enterobacterales</taxon>
        <taxon>Pectobacteriaceae</taxon>
        <taxon>Dickeya</taxon>
    </lineage>
</organism>
<gene>
    <name evidence="1" type="primary">vapB</name>
    <name evidence="1" type="ORF">LF923_0014740</name>
</gene>
<accession>A0AB39ICJ4</accession>